<organism evidence="1 2">
    <name type="scientific">Brachionus plicatilis</name>
    <name type="common">Marine rotifer</name>
    <name type="synonym">Brachionus muelleri</name>
    <dbReference type="NCBI Taxonomy" id="10195"/>
    <lineage>
        <taxon>Eukaryota</taxon>
        <taxon>Metazoa</taxon>
        <taxon>Spiralia</taxon>
        <taxon>Gnathifera</taxon>
        <taxon>Rotifera</taxon>
        <taxon>Eurotatoria</taxon>
        <taxon>Monogononta</taxon>
        <taxon>Pseudotrocha</taxon>
        <taxon>Ploima</taxon>
        <taxon>Brachionidae</taxon>
        <taxon>Brachionus</taxon>
    </lineage>
</organism>
<accession>A0A3M7S4G1</accession>
<sequence length="287" mass="31248">MASRSRELSVFFSSSAASSILCDSSSWATYSSHRAVNMALRVANVAASSFNVLSSFRNFCIVSVTTSFSFSYLLFKLASATSAVCFSWTSVGRLSGLAGADFSKDLSKLVLNDLTKSIIFLHLSLSFDSGSYKAVCAAASSPSLLFLFTTWPNWSSCLKNWSTYKLISSSSLWCSSRLRPSMCHLRCSAMATKILLDVSSVVFGASKLGSFLCMWFMLDKAELMSDLRSASWLSRPSLCLFMSSIFFSRISISVTDCISDKKLCLVFMGSMLMGSESEFSSSSISSS</sequence>
<dbReference type="EMBL" id="REGN01002062">
    <property type="protein sequence ID" value="RNA30652.1"/>
    <property type="molecule type" value="Genomic_DNA"/>
</dbReference>
<keyword evidence="2" id="KW-1185">Reference proteome</keyword>
<dbReference type="Proteomes" id="UP000276133">
    <property type="component" value="Unassembled WGS sequence"/>
</dbReference>
<proteinExistence type="predicted"/>
<protein>
    <submittedName>
        <fullName evidence="1">Uncharacterized protein</fullName>
    </submittedName>
</protein>
<dbReference type="AlphaFoldDB" id="A0A3M7S4G1"/>
<gene>
    <name evidence="1" type="ORF">BpHYR1_011494</name>
</gene>
<reference evidence="1 2" key="1">
    <citation type="journal article" date="2018" name="Sci. Rep.">
        <title>Genomic signatures of local adaptation to the degree of environmental predictability in rotifers.</title>
        <authorList>
            <person name="Franch-Gras L."/>
            <person name="Hahn C."/>
            <person name="Garcia-Roger E.M."/>
            <person name="Carmona M.J."/>
            <person name="Serra M."/>
            <person name="Gomez A."/>
        </authorList>
    </citation>
    <scope>NUCLEOTIDE SEQUENCE [LARGE SCALE GENOMIC DNA]</scope>
    <source>
        <strain evidence="1">HYR1</strain>
    </source>
</reference>
<comment type="caution">
    <text evidence="1">The sequence shown here is derived from an EMBL/GenBank/DDBJ whole genome shotgun (WGS) entry which is preliminary data.</text>
</comment>
<evidence type="ECO:0000313" key="1">
    <source>
        <dbReference type="EMBL" id="RNA30652.1"/>
    </source>
</evidence>
<evidence type="ECO:0000313" key="2">
    <source>
        <dbReference type="Proteomes" id="UP000276133"/>
    </source>
</evidence>
<name>A0A3M7S4G1_BRAPC</name>